<dbReference type="GO" id="GO:0051301">
    <property type="term" value="P:cell division"/>
    <property type="evidence" value="ECO:0007669"/>
    <property type="project" value="UniProtKB-UniRule"/>
</dbReference>
<dbReference type="STRING" id="104421.E2ACD9"/>
<dbReference type="InParanoid" id="E2ACD9"/>
<evidence type="ECO:0000313" key="11">
    <source>
        <dbReference type="Proteomes" id="UP000000311"/>
    </source>
</evidence>
<evidence type="ECO:0000256" key="6">
    <source>
        <dbReference type="ARBA" id="ARBA00022838"/>
    </source>
</evidence>
<dbReference type="PANTHER" id="PTHR15995:SF1">
    <property type="entry name" value="PROTEIN ZWILCH HOMOLOG"/>
    <property type="match status" value="1"/>
</dbReference>
<organism evidence="11">
    <name type="scientific">Camponotus floridanus</name>
    <name type="common">Florida carpenter ant</name>
    <dbReference type="NCBI Taxonomy" id="104421"/>
    <lineage>
        <taxon>Eukaryota</taxon>
        <taxon>Metazoa</taxon>
        <taxon>Ecdysozoa</taxon>
        <taxon>Arthropoda</taxon>
        <taxon>Hexapoda</taxon>
        <taxon>Insecta</taxon>
        <taxon>Pterygota</taxon>
        <taxon>Neoptera</taxon>
        <taxon>Endopterygota</taxon>
        <taxon>Hymenoptera</taxon>
        <taxon>Apocrita</taxon>
        <taxon>Aculeata</taxon>
        <taxon>Formicoidea</taxon>
        <taxon>Formicidae</taxon>
        <taxon>Formicinae</taxon>
        <taxon>Camponotus</taxon>
    </lineage>
</organism>
<evidence type="ECO:0000313" key="10">
    <source>
        <dbReference type="EMBL" id="EFN68929.1"/>
    </source>
</evidence>
<proteinExistence type="inferred from homology"/>
<keyword evidence="4 9" id="KW-0132">Cell division</keyword>
<evidence type="ECO:0000256" key="8">
    <source>
        <dbReference type="ARBA" id="ARBA00023328"/>
    </source>
</evidence>
<evidence type="ECO:0000256" key="4">
    <source>
        <dbReference type="ARBA" id="ARBA00022618"/>
    </source>
</evidence>
<reference evidence="10 11" key="1">
    <citation type="journal article" date="2010" name="Science">
        <title>Genomic comparison of the ants Camponotus floridanus and Harpegnathos saltator.</title>
        <authorList>
            <person name="Bonasio R."/>
            <person name="Zhang G."/>
            <person name="Ye C."/>
            <person name="Mutti N.S."/>
            <person name="Fang X."/>
            <person name="Qin N."/>
            <person name="Donahue G."/>
            <person name="Yang P."/>
            <person name="Li Q."/>
            <person name="Li C."/>
            <person name="Zhang P."/>
            <person name="Huang Z."/>
            <person name="Berger S.L."/>
            <person name="Reinberg D."/>
            <person name="Wang J."/>
            <person name="Liebig J."/>
        </authorList>
    </citation>
    <scope>NUCLEOTIDE SEQUENCE [LARGE SCALE GENOMIC DNA]</scope>
    <source>
        <strain evidence="11">C129</strain>
    </source>
</reference>
<dbReference type="Pfam" id="PF09817">
    <property type="entry name" value="Zwilch"/>
    <property type="match status" value="1"/>
</dbReference>
<protein>
    <recommendedName>
        <fullName evidence="9">Protein zwilch</fullName>
    </recommendedName>
</protein>
<sequence length="230" mass="26442">MQKSIKFSTPYAKINDTNSTRFIKHISNLSQDTTSYLLTGSVPLELVVDMGFEKLRRDYLYILRGARFVDLHDVRQKLVNMSSGIFNMENYRKRLVTLAQIHLCLECMLLIERHLECSVESLQSLFAYAYKEFVSAQSPLQNYTELCNRIFTLTMPLPKKLVNDLNKMNFSVCRTSISSESAALMLTTTNYYSKMPIFPTDIYPIDNANTLEEIIYGISATSSSTKYKKL</sequence>
<comment type="subcellular location">
    <subcellularLocation>
        <location evidence="1 9">Chromosome</location>
        <location evidence="1 9">Centromere</location>
        <location evidence="1 9">Kinetochore</location>
    </subcellularLocation>
</comment>
<dbReference type="PANTHER" id="PTHR15995">
    <property type="entry name" value="PROTEIN ZWILCH HOMOLOG"/>
    <property type="match status" value="1"/>
</dbReference>
<dbReference type="Proteomes" id="UP000000311">
    <property type="component" value="Unassembled WGS sequence"/>
</dbReference>
<evidence type="ECO:0000256" key="1">
    <source>
        <dbReference type="ARBA" id="ARBA00004629"/>
    </source>
</evidence>
<evidence type="ECO:0000256" key="2">
    <source>
        <dbReference type="ARBA" id="ARBA00009062"/>
    </source>
</evidence>
<evidence type="ECO:0000256" key="9">
    <source>
        <dbReference type="RuleBase" id="RU369076"/>
    </source>
</evidence>
<dbReference type="GO" id="GO:0007094">
    <property type="term" value="P:mitotic spindle assembly checkpoint signaling"/>
    <property type="evidence" value="ECO:0007669"/>
    <property type="project" value="UniProtKB-UniRule"/>
</dbReference>
<keyword evidence="7 9" id="KW-0131">Cell cycle</keyword>
<accession>E2ACD9</accession>
<keyword evidence="3 9" id="KW-0158">Chromosome</keyword>
<keyword evidence="5 9" id="KW-0498">Mitosis</keyword>
<keyword evidence="6 9" id="KW-0995">Kinetochore</keyword>
<evidence type="ECO:0000256" key="3">
    <source>
        <dbReference type="ARBA" id="ARBA00022454"/>
    </source>
</evidence>
<dbReference type="InterPro" id="IPR018630">
    <property type="entry name" value="Zwilch"/>
</dbReference>
<dbReference type="AlphaFoldDB" id="E2ACD9"/>
<comment type="subunit">
    <text evidence="9">Component of the RZZ complex.</text>
</comment>
<gene>
    <name evidence="10" type="ORF">EAG_03506</name>
</gene>
<dbReference type="OrthoDB" id="5556307at2759"/>
<dbReference type="GO" id="GO:0034501">
    <property type="term" value="P:protein localization to kinetochore"/>
    <property type="evidence" value="ECO:0007669"/>
    <property type="project" value="UniProtKB-UniRule"/>
</dbReference>
<dbReference type="Gene3D" id="1.20.58.730">
    <property type="match status" value="1"/>
</dbReference>
<dbReference type="GO" id="GO:1990423">
    <property type="term" value="C:RZZ complex"/>
    <property type="evidence" value="ECO:0007669"/>
    <property type="project" value="UniProtKB-UniRule"/>
</dbReference>
<keyword evidence="11" id="KW-1185">Reference proteome</keyword>
<name>E2ACD9_CAMFO</name>
<evidence type="ECO:0000256" key="7">
    <source>
        <dbReference type="ARBA" id="ARBA00023306"/>
    </source>
</evidence>
<dbReference type="EMBL" id="GL438491">
    <property type="protein sequence ID" value="EFN68929.1"/>
    <property type="molecule type" value="Genomic_DNA"/>
</dbReference>
<comment type="similarity">
    <text evidence="2 9">Belongs to the ZWILCH family.</text>
</comment>
<evidence type="ECO:0000256" key="5">
    <source>
        <dbReference type="ARBA" id="ARBA00022776"/>
    </source>
</evidence>
<comment type="function">
    <text evidence="9">Essential component of the mitotic checkpoint, which prevents cells from prematurely exiting mitosis. Required for the assembly of the dynein-dynactin and MAD1-MAD2 complexes onto kinetochores. Its function related to the spindle assembly machinery is proposed to depend on its association in the mitotic RZZ complex.</text>
</comment>
<keyword evidence="8 9" id="KW-0137">Centromere</keyword>